<evidence type="ECO:0000313" key="2">
    <source>
        <dbReference type="Proteomes" id="UP000664761"/>
    </source>
</evidence>
<dbReference type="PANTHER" id="PTHR31480">
    <property type="entry name" value="BIFUNCTIONAL LYCOPENE CYCLASE/PHYTOENE SYNTHASE"/>
    <property type="match status" value="1"/>
</dbReference>
<accession>A0ABS3F806</accession>
<dbReference type="Pfam" id="PF00494">
    <property type="entry name" value="SQS_PSY"/>
    <property type="match status" value="1"/>
</dbReference>
<reference evidence="1 2" key="1">
    <citation type="submission" date="2021-03" db="EMBL/GenBank/DDBJ databases">
        <title>Sneathiella sp. CAU 1612 isolated from Kang Won-do.</title>
        <authorList>
            <person name="Kim W."/>
        </authorList>
    </citation>
    <scope>NUCLEOTIDE SEQUENCE [LARGE SCALE GENOMIC DNA]</scope>
    <source>
        <strain evidence="1 2">CAU 1612</strain>
    </source>
</reference>
<dbReference type="SUPFAM" id="SSF48576">
    <property type="entry name" value="Terpenoid synthases"/>
    <property type="match status" value="1"/>
</dbReference>
<keyword evidence="2" id="KW-1185">Reference proteome</keyword>
<protein>
    <submittedName>
        <fullName evidence="1">Squalene/phytoene synthase family protein</fullName>
    </submittedName>
</protein>
<organism evidence="1 2">
    <name type="scientific">Sneathiella sedimenti</name>
    <dbReference type="NCBI Taxonomy" id="2816034"/>
    <lineage>
        <taxon>Bacteria</taxon>
        <taxon>Pseudomonadati</taxon>
        <taxon>Pseudomonadota</taxon>
        <taxon>Alphaproteobacteria</taxon>
        <taxon>Sneathiellales</taxon>
        <taxon>Sneathiellaceae</taxon>
        <taxon>Sneathiella</taxon>
    </lineage>
</organism>
<dbReference type="EMBL" id="JAFLNC010000004">
    <property type="protein sequence ID" value="MBO0334655.1"/>
    <property type="molecule type" value="Genomic_DNA"/>
</dbReference>
<name>A0ABS3F806_9PROT</name>
<dbReference type="InterPro" id="IPR002060">
    <property type="entry name" value="Squ/phyt_synthse"/>
</dbReference>
<dbReference type="RefSeq" id="WP_207046667.1">
    <property type="nucleotide sequence ID" value="NZ_JAFLNC010000004.1"/>
</dbReference>
<proteinExistence type="predicted"/>
<evidence type="ECO:0000313" key="1">
    <source>
        <dbReference type="EMBL" id="MBO0334655.1"/>
    </source>
</evidence>
<gene>
    <name evidence="1" type="ORF">J0X12_13590</name>
</gene>
<dbReference type="InterPro" id="IPR008949">
    <property type="entry name" value="Isoprenoid_synthase_dom_sf"/>
</dbReference>
<dbReference type="Gene3D" id="1.10.600.10">
    <property type="entry name" value="Farnesyl Diphosphate Synthase"/>
    <property type="match status" value="1"/>
</dbReference>
<dbReference type="Proteomes" id="UP000664761">
    <property type="component" value="Unassembled WGS sequence"/>
</dbReference>
<comment type="caution">
    <text evidence="1">The sequence shown here is derived from an EMBL/GenBank/DDBJ whole genome shotgun (WGS) entry which is preliminary data.</text>
</comment>
<sequence length="277" mass="31018">MNESGQNSYLSDEVKRYDYDRWLTTLFAPPDARDGIFTILAFHAEIARIRETVTEPLLGDIRLQWWRDALTSIAGGSLPAHPVAEAVARLIPAHDLDVGDFQKLIEARSKDLDPLPFGRTDELLDYAEQTGGLLNVLILRILGEETDAGLAVARQVGKAYALSGILRAVPYHVAQDVLRIPSDVIAAHGLTADTLFTSKNREGFFRIMQELAAIAEQEQATARQLMQGRPKTEKAAYRLAALTTLYLDRLRTAGYDPAHEKMDIGRLRKIFALFFWR</sequence>